<dbReference type="EMBL" id="BGPR01009131">
    <property type="protein sequence ID" value="GBN38175.1"/>
    <property type="molecule type" value="Genomic_DNA"/>
</dbReference>
<keyword evidence="8" id="KW-1185">Reference proteome</keyword>
<evidence type="ECO:0000256" key="5">
    <source>
        <dbReference type="SAM" id="Phobius"/>
    </source>
</evidence>
<evidence type="ECO:0000256" key="3">
    <source>
        <dbReference type="ARBA" id="ARBA00022989"/>
    </source>
</evidence>
<comment type="caution">
    <text evidence="7">The sequence shown here is derived from an EMBL/GenBank/DDBJ whole genome shotgun (WGS) entry which is preliminary data.</text>
</comment>
<evidence type="ECO:0000313" key="8">
    <source>
        <dbReference type="Proteomes" id="UP000499080"/>
    </source>
</evidence>
<sequence>MGIVLRSPAVDQVVKCKPLQTFHRNGRATSPLANNESLYFQGGRYFQYFWGISGDFFQSCWNVVYETFDPNEFALIVWGSFLVTFLVYWIAGLCYTLIDYTGRPAFAMKYKIQDNVSYPVPFGKIWKVINQVLINQVFAGVPFYVFGYYMMTWRCYDSGKSLPSFQRILMEIAFCVLMEEIGFYYSHRLLHHPRIYKYIHKMHHEWTSPIAITAIYCHPVEHLLSNLMPALLGPLILGSHMFTSWIWFSLALLSTLNSHCGFHFPFFPSPEAHDFHHLKFNENYGVLGILDRLHGTNNVFRKSKLYQRHFLSLSLVPLKKLYPDS</sequence>
<feature type="transmembrane region" description="Helical" evidence="5">
    <location>
        <begin position="164"/>
        <end position="185"/>
    </location>
</feature>
<keyword evidence="2 5" id="KW-0812">Transmembrane</keyword>
<dbReference type="PANTHER" id="PTHR11863">
    <property type="entry name" value="STEROL DESATURASE"/>
    <property type="match status" value="1"/>
</dbReference>
<feature type="transmembrane region" description="Helical" evidence="5">
    <location>
        <begin position="132"/>
        <end position="152"/>
    </location>
</feature>
<dbReference type="GO" id="GO:0008610">
    <property type="term" value="P:lipid biosynthetic process"/>
    <property type="evidence" value="ECO:0007669"/>
    <property type="project" value="InterPro"/>
</dbReference>
<evidence type="ECO:0000256" key="2">
    <source>
        <dbReference type="ARBA" id="ARBA00022692"/>
    </source>
</evidence>
<comment type="subcellular location">
    <subcellularLocation>
        <location evidence="1">Membrane</location>
    </subcellularLocation>
</comment>
<evidence type="ECO:0000256" key="1">
    <source>
        <dbReference type="ARBA" id="ARBA00004370"/>
    </source>
</evidence>
<organism evidence="7 8">
    <name type="scientific">Araneus ventricosus</name>
    <name type="common">Orbweaver spider</name>
    <name type="synonym">Epeira ventricosa</name>
    <dbReference type="NCBI Taxonomy" id="182803"/>
    <lineage>
        <taxon>Eukaryota</taxon>
        <taxon>Metazoa</taxon>
        <taxon>Ecdysozoa</taxon>
        <taxon>Arthropoda</taxon>
        <taxon>Chelicerata</taxon>
        <taxon>Arachnida</taxon>
        <taxon>Araneae</taxon>
        <taxon>Araneomorphae</taxon>
        <taxon>Entelegynae</taxon>
        <taxon>Araneoidea</taxon>
        <taxon>Araneidae</taxon>
        <taxon>Araneus</taxon>
    </lineage>
</organism>
<dbReference type="AlphaFoldDB" id="A0A4Y2NFF3"/>
<keyword evidence="4 5" id="KW-0472">Membrane</keyword>
<evidence type="ECO:0000259" key="6">
    <source>
        <dbReference type="Pfam" id="PF04116"/>
    </source>
</evidence>
<protein>
    <submittedName>
        <fullName evidence="7">Fatty acid hydroxylase domain-containing protein 2</fullName>
    </submittedName>
</protein>
<feature type="transmembrane region" description="Helical" evidence="5">
    <location>
        <begin position="75"/>
        <end position="98"/>
    </location>
</feature>
<feature type="domain" description="Fatty acid hydroxylase" evidence="6">
    <location>
        <begin position="173"/>
        <end position="296"/>
    </location>
</feature>
<dbReference type="Proteomes" id="UP000499080">
    <property type="component" value="Unassembled WGS sequence"/>
</dbReference>
<dbReference type="GO" id="GO:0016020">
    <property type="term" value="C:membrane"/>
    <property type="evidence" value="ECO:0007669"/>
    <property type="project" value="UniProtKB-SubCell"/>
</dbReference>
<evidence type="ECO:0000313" key="7">
    <source>
        <dbReference type="EMBL" id="GBN38175.1"/>
    </source>
</evidence>
<accession>A0A4Y2NFF3</accession>
<dbReference type="OrthoDB" id="6422902at2759"/>
<dbReference type="InterPro" id="IPR006694">
    <property type="entry name" value="Fatty_acid_hydroxylase"/>
</dbReference>
<dbReference type="GO" id="GO:0005506">
    <property type="term" value="F:iron ion binding"/>
    <property type="evidence" value="ECO:0007669"/>
    <property type="project" value="InterPro"/>
</dbReference>
<dbReference type="GO" id="GO:0016491">
    <property type="term" value="F:oxidoreductase activity"/>
    <property type="evidence" value="ECO:0007669"/>
    <property type="project" value="InterPro"/>
</dbReference>
<reference evidence="7 8" key="1">
    <citation type="journal article" date="2019" name="Sci. Rep.">
        <title>Orb-weaving spider Araneus ventricosus genome elucidates the spidroin gene catalogue.</title>
        <authorList>
            <person name="Kono N."/>
            <person name="Nakamura H."/>
            <person name="Ohtoshi R."/>
            <person name="Moran D.A.P."/>
            <person name="Shinohara A."/>
            <person name="Yoshida Y."/>
            <person name="Fujiwara M."/>
            <person name="Mori M."/>
            <person name="Tomita M."/>
            <person name="Arakawa K."/>
        </authorList>
    </citation>
    <scope>NUCLEOTIDE SEQUENCE [LARGE SCALE GENOMIC DNA]</scope>
</reference>
<evidence type="ECO:0000256" key="4">
    <source>
        <dbReference type="ARBA" id="ARBA00023136"/>
    </source>
</evidence>
<dbReference type="InterPro" id="IPR050307">
    <property type="entry name" value="Sterol_Desaturase_Related"/>
</dbReference>
<proteinExistence type="predicted"/>
<name>A0A4Y2NFF3_ARAVE</name>
<gene>
    <name evidence="7" type="primary">FAXDC2_20</name>
    <name evidence="7" type="ORF">AVEN_3392_1</name>
</gene>
<keyword evidence="3 5" id="KW-1133">Transmembrane helix</keyword>
<dbReference type="Pfam" id="PF04116">
    <property type="entry name" value="FA_hydroxylase"/>
    <property type="match status" value="1"/>
</dbReference>